<organism evidence="1 2">
    <name type="scientific">Nocardia amamiensis</name>
    <dbReference type="NCBI Taxonomy" id="404578"/>
    <lineage>
        <taxon>Bacteria</taxon>
        <taxon>Bacillati</taxon>
        <taxon>Actinomycetota</taxon>
        <taxon>Actinomycetes</taxon>
        <taxon>Mycobacteriales</taxon>
        <taxon>Nocardiaceae</taxon>
        <taxon>Nocardia</taxon>
    </lineage>
</organism>
<dbReference type="EMBL" id="JADLQX010000037">
    <property type="protein sequence ID" value="MBF6302089.1"/>
    <property type="molecule type" value="Genomic_DNA"/>
</dbReference>
<reference evidence="1 2" key="1">
    <citation type="submission" date="2020-10" db="EMBL/GenBank/DDBJ databases">
        <title>Identification of Nocardia species via Next-generation sequencing and recognition of intraspecies genetic diversity.</title>
        <authorList>
            <person name="Li P."/>
            <person name="Li P."/>
            <person name="Lu B."/>
        </authorList>
    </citation>
    <scope>NUCLEOTIDE SEQUENCE [LARGE SCALE GENOMIC DNA]</scope>
    <source>
        <strain evidence="1 2">BJ06-0157</strain>
    </source>
</reference>
<name>A0ABS0CZS9_9NOCA</name>
<sequence>MLAVAHGKRLSIGDSRQWFGGCGRGGARPMTFCGVEGSVDCPTSGAVSAVAFAVVDQLLAGLGHRQWTVWRVVGEPVSDGGDGQLAAAL</sequence>
<evidence type="ECO:0000313" key="2">
    <source>
        <dbReference type="Proteomes" id="UP000702209"/>
    </source>
</evidence>
<gene>
    <name evidence="1" type="ORF">IU459_31775</name>
</gene>
<comment type="caution">
    <text evidence="1">The sequence shown here is derived from an EMBL/GenBank/DDBJ whole genome shotgun (WGS) entry which is preliminary data.</text>
</comment>
<protein>
    <submittedName>
        <fullName evidence="1">Uncharacterized protein</fullName>
    </submittedName>
</protein>
<keyword evidence="2" id="KW-1185">Reference proteome</keyword>
<evidence type="ECO:0000313" key="1">
    <source>
        <dbReference type="EMBL" id="MBF6302089.1"/>
    </source>
</evidence>
<dbReference type="Proteomes" id="UP000702209">
    <property type="component" value="Unassembled WGS sequence"/>
</dbReference>
<proteinExistence type="predicted"/>
<accession>A0ABS0CZS9</accession>
<dbReference type="RefSeq" id="WP_195133287.1">
    <property type="nucleotide sequence ID" value="NZ_JADLQX010000037.1"/>
</dbReference>